<protein>
    <submittedName>
        <fullName evidence="1">Uncharacterized protein</fullName>
    </submittedName>
</protein>
<name>A0A9W9NLG7_PENCI</name>
<dbReference type="OrthoDB" id="4354527at2759"/>
<comment type="caution">
    <text evidence="1">The sequence shown here is derived from an EMBL/GenBank/DDBJ whole genome shotgun (WGS) entry which is preliminary data.</text>
</comment>
<dbReference type="Proteomes" id="UP001147733">
    <property type="component" value="Unassembled WGS sequence"/>
</dbReference>
<dbReference type="EMBL" id="JAPQKT010000009">
    <property type="protein sequence ID" value="KAJ5220838.1"/>
    <property type="molecule type" value="Genomic_DNA"/>
</dbReference>
<dbReference type="RefSeq" id="XP_056495761.1">
    <property type="nucleotide sequence ID" value="XM_056648630.1"/>
</dbReference>
<accession>A0A9W9NLG7</accession>
<sequence length="140" mass="15646">MRLEPASEATKQILDGIRKQIANGQTIHLKKNASGWQYGGKEFNENVESLRQQMQQELGNQGFNVVGCTVRHFVKGANILNYLYPAKRILMIPINGISTLSTGGESPPDKYCYIEGPRPTLAGENIDVVFIGFEIKDEYK</sequence>
<dbReference type="AlphaFoldDB" id="A0A9W9NLG7"/>
<proteinExistence type="predicted"/>
<evidence type="ECO:0000313" key="2">
    <source>
        <dbReference type="Proteomes" id="UP001147733"/>
    </source>
</evidence>
<reference evidence="1" key="2">
    <citation type="journal article" date="2023" name="IMA Fungus">
        <title>Comparative genomic study of the Penicillium genus elucidates a diverse pangenome and 15 lateral gene transfer events.</title>
        <authorList>
            <person name="Petersen C."/>
            <person name="Sorensen T."/>
            <person name="Nielsen M.R."/>
            <person name="Sondergaard T.E."/>
            <person name="Sorensen J.L."/>
            <person name="Fitzpatrick D.A."/>
            <person name="Frisvad J.C."/>
            <person name="Nielsen K.L."/>
        </authorList>
    </citation>
    <scope>NUCLEOTIDE SEQUENCE</scope>
    <source>
        <strain evidence="1">IBT 23319</strain>
    </source>
</reference>
<dbReference type="GeneID" id="81387797"/>
<evidence type="ECO:0000313" key="1">
    <source>
        <dbReference type="EMBL" id="KAJ5220838.1"/>
    </source>
</evidence>
<gene>
    <name evidence="1" type="ORF">N7469_009725</name>
</gene>
<keyword evidence="2" id="KW-1185">Reference proteome</keyword>
<organism evidence="1 2">
    <name type="scientific">Penicillium citrinum</name>
    <dbReference type="NCBI Taxonomy" id="5077"/>
    <lineage>
        <taxon>Eukaryota</taxon>
        <taxon>Fungi</taxon>
        <taxon>Dikarya</taxon>
        <taxon>Ascomycota</taxon>
        <taxon>Pezizomycotina</taxon>
        <taxon>Eurotiomycetes</taxon>
        <taxon>Eurotiomycetidae</taxon>
        <taxon>Eurotiales</taxon>
        <taxon>Aspergillaceae</taxon>
        <taxon>Penicillium</taxon>
    </lineage>
</organism>
<reference evidence="1" key="1">
    <citation type="submission" date="2022-11" db="EMBL/GenBank/DDBJ databases">
        <authorList>
            <person name="Petersen C."/>
        </authorList>
    </citation>
    <scope>NUCLEOTIDE SEQUENCE</scope>
    <source>
        <strain evidence="1">IBT 23319</strain>
    </source>
</reference>